<evidence type="ECO:0000256" key="8">
    <source>
        <dbReference type="SAM" id="SignalP"/>
    </source>
</evidence>
<feature type="signal peptide" evidence="8">
    <location>
        <begin position="1"/>
        <end position="23"/>
    </location>
</feature>
<dbReference type="AlphaFoldDB" id="A0A316ZI17"/>
<gene>
    <name evidence="9" type="ORF">FA09DRAFT_293420</name>
</gene>
<comment type="similarity">
    <text evidence="3 7">Belongs to the PTPA-type PPIase family.</text>
</comment>
<keyword evidence="8" id="KW-0732">Signal</keyword>
<dbReference type="OrthoDB" id="16120at2759"/>
<dbReference type="GO" id="GO:0003755">
    <property type="term" value="F:peptidyl-prolyl cis-trans isomerase activity"/>
    <property type="evidence" value="ECO:0007669"/>
    <property type="project" value="UniProtKB-KW"/>
</dbReference>
<dbReference type="InterPro" id="IPR043170">
    <property type="entry name" value="PTPA_C_lid"/>
</dbReference>
<evidence type="ECO:0000256" key="4">
    <source>
        <dbReference type="ARBA" id="ARBA00022490"/>
    </source>
</evidence>
<dbReference type="STRING" id="58919.A0A316ZI17"/>
<dbReference type="GO" id="GO:0007052">
    <property type="term" value="P:mitotic spindle organization"/>
    <property type="evidence" value="ECO:0007669"/>
    <property type="project" value="TreeGrafter"/>
</dbReference>
<reference evidence="9 10" key="1">
    <citation type="journal article" date="2018" name="Mol. Biol. Evol.">
        <title>Broad Genomic Sampling Reveals a Smut Pathogenic Ancestry of the Fungal Clade Ustilaginomycotina.</title>
        <authorList>
            <person name="Kijpornyongpan T."/>
            <person name="Mondo S.J."/>
            <person name="Barry K."/>
            <person name="Sandor L."/>
            <person name="Lee J."/>
            <person name="Lipzen A."/>
            <person name="Pangilinan J."/>
            <person name="LaButti K."/>
            <person name="Hainaut M."/>
            <person name="Henrissat B."/>
            <person name="Grigoriev I.V."/>
            <person name="Spatafora J.W."/>
            <person name="Aime M.C."/>
        </authorList>
    </citation>
    <scope>NUCLEOTIDE SEQUENCE [LARGE SCALE GENOMIC DNA]</scope>
    <source>
        <strain evidence="9 10">MCA 4186</strain>
    </source>
</reference>
<dbReference type="GO" id="GO:0005634">
    <property type="term" value="C:nucleus"/>
    <property type="evidence" value="ECO:0007669"/>
    <property type="project" value="TreeGrafter"/>
</dbReference>
<organism evidence="9 10">
    <name type="scientific">Tilletiopsis washingtonensis</name>
    <dbReference type="NCBI Taxonomy" id="58919"/>
    <lineage>
        <taxon>Eukaryota</taxon>
        <taxon>Fungi</taxon>
        <taxon>Dikarya</taxon>
        <taxon>Basidiomycota</taxon>
        <taxon>Ustilaginomycotina</taxon>
        <taxon>Exobasidiomycetes</taxon>
        <taxon>Entylomatales</taxon>
        <taxon>Entylomatales incertae sedis</taxon>
        <taxon>Tilletiopsis</taxon>
    </lineage>
</organism>
<dbReference type="GO" id="GO:0005737">
    <property type="term" value="C:cytoplasm"/>
    <property type="evidence" value="ECO:0007669"/>
    <property type="project" value="UniProtKB-SubCell"/>
</dbReference>
<keyword evidence="5 7" id="KW-0697">Rotamase</keyword>
<dbReference type="Gene3D" id="1.20.120.1150">
    <property type="match status" value="1"/>
</dbReference>
<dbReference type="Pfam" id="PF03095">
    <property type="entry name" value="PTPA"/>
    <property type="match status" value="1"/>
</dbReference>
<keyword evidence="4 7" id="KW-0963">Cytoplasm</keyword>
<comment type="catalytic activity">
    <reaction evidence="1 7">
        <text>[protein]-peptidylproline (omega=180) = [protein]-peptidylproline (omega=0)</text>
        <dbReference type="Rhea" id="RHEA:16237"/>
        <dbReference type="Rhea" id="RHEA-COMP:10747"/>
        <dbReference type="Rhea" id="RHEA-COMP:10748"/>
        <dbReference type="ChEBI" id="CHEBI:83833"/>
        <dbReference type="ChEBI" id="CHEBI:83834"/>
        <dbReference type="EC" id="5.2.1.8"/>
    </reaction>
</comment>
<keyword evidence="10" id="KW-1185">Reference proteome</keyword>
<evidence type="ECO:0000313" key="9">
    <source>
        <dbReference type="EMBL" id="PWO00689.1"/>
    </source>
</evidence>
<dbReference type="GO" id="GO:0008160">
    <property type="term" value="F:protein tyrosine phosphatase activator activity"/>
    <property type="evidence" value="ECO:0007669"/>
    <property type="project" value="TreeGrafter"/>
</dbReference>
<evidence type="ECO:0000313" key="10">
    <source>
        <dbReference type="Proteomes" id="UP000245946"/>
    </source>
</evidence>
<dbReference type="InterPro" id="IPR004327">
    <property type="entry name" value="Phstyr_phstse_ac"/>
</dbReference>
<comment type="subcellular location">
    <subcellularLocation>
        <location evidence="2 7">Cytoplasm</location>
    </subcellularLocation>
</comment>
<dbReference type="EMBL" id="KZ819284">
    <property type="protein sequence ID" value="PWO00689.1"/>
    <property type="molecule type" value="Genomic_DNA"/>
</dbReference>
<sequence>MAHWRASAAHALLERFLARLAEAAVGHATQLDAGAGGSGATSNAGSSAETFDGIAWVLGLLAELARWTDEIAPLQSPQRFGNLAFRTWGARCEERLEALHAPLPAALQPYIPELASYLRGAFGSWVRLDYGSGHELALLAWLCTLARLGAFGRGALAEPPIDESATAEPQAWERALATQVVPAYLALVWGLQDRYGLEPAGSHGVWGLDDYHFIPYVIGAAQLRNQNSYLPSFIAAVSASSDRSPRALLQERASAPFANLLTSSVLRIHALKRGPFHEHSPILSDVSRTVPNFAKVAAGMLKMWRAECTGKRPVVQHFVFGGV</sequence>
<feature type="chain" id="PRO_5016445037" description="Serine/threonine-protein phosphatase 2A activator" evidence="8">
    <location>
        <begin position="24"/>
        <end position="323"/>
    </location>
</feature>
<comment type="function">
    <text evidence="7">PPIases accelerate the folding of proteins. It catalyzes the cis-trans isomerization of proline imidic peptide bonds in oligopeptides.</text>
</comment>
<dbReference type="GeneID" id="37267594"/>
<feature type="non-terminal residue" evidence="9">
    <location>
        <position position="323"/>
    </location>
</feature>
<dbReference type="GO" id="GO:0000159">
    <property type="term" value="C:protein phosphatase type 2A complex"/>
    <property type="evidence" value="ECO:0007669"/>
    <property type="project" value="TreeGrafter"/>
</dbReference>
<dbReference type="SUPFAM" id="SSF140984">
    <property type="entry name" value="PTPA-like"/>
    <property type="match status" value="1"/>
</dbReference>
<evidence type="ECO:0000256" key="2">
    <source>
        <dbReference type="ARBA" id="ARBA00004496"/>
    </source>
</evidence>
<dbReference type="EC" id="5.2.1.8" evidence="7"/>
<dbReference type="RefSeq" id="XP_025600967.1">
    <property type="nucleotide sequence ID" value="XM_025740048.1"/>
</dbReference>
<dbReference type="InterPro" id="IPR037218">
    <property type="entry name" value="PTPA_sf"/>
</dbReference>
<dbReference type="PANTHER" id="PTHR10012:SF0">
    <property type="entry name" value="SERINE_THREONINE-PROTEIN PHOSPHATASE 2A ACTIVATOR"/>
    <property type="match status" value="1"/>
</dbReference>
<evidence type="ECO:0000256" key="3">
    <source>
        <dbReference type="ARBA" id="ARBA00011019"/>
    </source>
</evidence>
<evidence type="ECO:0000256" key="7">
    <source>
        <dbReference type="RuleBase" id="RU361210"/>
    </source>
</evidence>
<dbReference type="Proteomes" id="UP000245946">
    <property type="component" value="Unassembled WGS sequence"/>
</dbReference>
<protein>
    <recommendedName>
        <fullName evidence="7">Serine/threonine-protein phosphatase 2A activator</fullName>
        <ecNumber evidence="7">5.2.1.8</ecNumber>
    </recommendedName>
    <alternativeName>
        <fullName evidence="7">Phosphotyrosyl phosphatase activator</fullName>
    </alternativeName>
</protein>
<name>A0A316ZI17_9BASI</name>
<evidence type="ECO:0000256" key="5">
    <source>
        <dbReference type="ARBA" id="ARBA00023110"/>
    </source>
</evidence>
<accession>A0A316ZI17</accession>
<evidence type="ECO:0000256" key="1">
    <source>
        <dbReference type="ARBA" id="ARBA00000971"/>
    </source>
</evidence>
<evidence type="ECO:0000256" key="6">
    <source>
        <dbReference type="ARBA" id="ARBA00023235"/>
    </source>
</evidence>
<proteinExistence type="inferred from homology"/>
<dbReference type="PANTHER" id="PTHR10012">
    <property type="entry name" value="SERINE/THREONINE-PROTEIN PHOSPHATASE 2A REGULATORY SUBUNIT B"/>
    <property type="match status" value="1"/>
</dbReference>
<keyword evidence="6 7" id="KW-0413">Isomerase</keyword>
<dbReference type="PIRSF" id="PIRSF016325">
    <property type="entry name" value="Phstyr_phstse_ac"/>
    <property type="match status" value="1"/>
</dbReference>